<protein>
    <submittedName>
        <fullName evidence="1">Uncharacterized protein</fullName>
    </submittedName>
</protein>
<dbReference type="EMBL" id="JAODUP010000389">
    <property type="protein sequence ID" value="KAK2150787.1"/>
    <property type="molecule type" value="Genomic_DNA"/>
</dbReference>
<comment type="caution">
    <text evidence="1">The sequence shown here is derived from an EMBL/GenBank/DDBJ whole genome shotgun (WGS) entry which is preliminary data.</text>
</comment>
<dbReference type="Proteomes" id="UP001208570">
    <property type="component" value="Unassembled WGS sequence"/>
</dbReference>
<accession>A0AAD9MYS5</accession>
<keyword evidence="2" id="KW-1185">Reference proteome</keyword>
<organism evidence="1 2">
    <name type="scientific">Paralvinella palmiformis</name>
    <dbReference type="NCBI Taxonomy" id="53620"/>
    <lineage>
        <taxon>Eukaryota</taxon>
        <taxon>Metazoa</taxon>
        <taxon>Spiralia</taxon>
        <taxon>Lophotrochozoa</taxon>
        <taxon>Annelida</taxon>
        <taxon>Polychaeta</taxon>
        <taxon>Sedentaria</taxon>
        <taxon>Canalipalpata</taxon>
        <taxon>Terebellida</taxon>
        <taxon>Terebelliformia</taxon>
        <taxon>Alvinellidae</taxon>
        <taxon>Paralvinella</taxon>
    </lineage>
</organism>
<dbReference type="AlphaFoldDB" id="A0AAD9MYS5"/>
<evidence type="ECO:0000313" key="2">
    <source>
        <dbReference type="Proteomes" id="UP001208570"/>
    </source>
</evidence>
<reference evidence="1" key="1">
    <citation type="journal article" date="2023" name="Mol. Biol. Evol.">
        <title>Third-Generation Sequencing Reveals the Adaptive Role of the Epigenome in Three Deep-Sea Polychaetes.</title>
        <authorList>
            <person name="Perez M."/>
            <person name="Aroh O."/>
            <person name="Sun Y."/>
            <person name="Lan Y."/>
            <person name="Juniper S.K."/>
            <person name="Young C.R."/>
            <person name="Angers B."/>
            <person name="Qian P.Y."/>
        </authorList>
    </citation>
    <scope>NUCLEOTIDE SEQUENCE</scope>
    <source>
        <strain evidence="1">P08H-3</strain>
    </source>
</reference>
<gene>
    <name evidence="1" type="ORF">LSH36_389g02034</name>
</gene>
<proteinExistence type="predicted"/>
<evidence type="ECO:0000313" key="1">
    <source>
        <dbReference type="EMBL" id="KAK2150787.1"/>
    </source>
</evidence>
<name>A0AAD9MYS5_9ANNE</name>
<sequence length="128" mass="13764">MSLLVTMHCPLVARHASIISFTGFLSLQSPPKGATIPYRPKPALPPVLFAGGQPYAMQPGQFTIQQHPDPRGTMVQFTTANPAISQAQIQQQPPQLTKMGLQPGLLGQPIPMIGTHPIITGKPIILTR</sequence>